<sequence length="100" mass="11015">MPAVCNMGGCWGSGQQGSEDSGREGDTTGHGEGVRSVWAIRTESLWNAAGKKSRRPSRRHHGLINIWCTGEHQDLGWPSRRLRGRPPKVWPPHTACASCR</sequence>
<feature type="region of interest" description="Disordered" evidence="1">
    <location>
        <begin position="1"/>
        <end position="34"/>
    </location>
</feature>
<dbReference type="AlphaFoldDB" id="A0A7W9LD23"/>
<reference evidence="2 3" key="1">
    <citation type="submission" date="2020-08" db="EMBL/GenBank/DDBJ databases">
        <title>Sequencing the genomes of 1000 actinobacteria strains.</title>
        <authorList>
            <person name="Klenk H.-P."/>
        </authorList>
    </citation>
    <scope>NUCLEOTIDE SEQUENCE [LARGE SCALE GENOMIC DNA]</scope>
    <source>
        <strain evidence="2 3">DSM 45507</strain>
    </source>
</reference>
<accession>A0A7W9LD23</accession>
<feature type="compositionally biased region" description="Basic and acidic residues" evidence="1">
    <location>
        <begin position="20"/>
        <end position="33"/>
    </location>
</feature>
<evidence type="ECO:0000313" key="2">
    <source>
        <dbReference type="EMBL" id="MBB5779366.1"/>
    </source>
</evidence>
<dbReference type="EMBL" id="JACHMB010000001">
    <property type="protein sequence ID" value="MBB5779366.1"/>
    <property type="molecule type" value="Genomic_DNA"/>
</dbReference>
<proteinExistence type="predicted"/>
<dbReference type="Proteomes" id="UP000579153">
    <property type="component" value="Unassembled WGS sequence"/>
</dbReference>
<comment type="caution">
    <text evidence="2">The sequence shown here is derived from an EMBL/GenBank/DDBJ whole genome shotgun (WGS) entry which is preliminary data.</text>
</comment>
<keyword evidence="3" id="KW-1185">Reference proteome</keyword>
<protein>
    <submittedName>
        <fullName evidence="2">Uncharacterized protein</fullName>
    </submittedName>
</protein>
<evidence type="ECO:0000256" key="1">
    <source>
        <dbReference type="SAM" id="MobiDB-lite"/>
    </source>
</evidence>
<name>A0A7W9LD23_9ACTN</name>
<organism evidence="2 3">
    <name type="scientific">Nonomuraea jabiensis</name>
    <dbReference type="NCBI Taxonomy" id="882448"/>
    <lineage>
        <taxon>Bacteria</taxon>
        <taxon>Bacillati</taxon>
        <taxon>Actinomycetota</taxon>
        <taxon>Actinomycetes</taxon>
        <taxon>Streptosporangiales</taxon>
        <taxon>Streptosporangiaceae</taxon>
        <taxon>Nonomuraea</taxon>
    </lineage>
</organism>
<evidence type="ECO:0000313" key="3">
    <source>
        <dbReference type="Proteomes" id="UP000579153"/>
    </source>
</evidence>
<gene>
    <name evidence="2" type="ORF">HD596_006122</name>
</gene>